<evidence type="ECO:0000256" key="4">
    <source>
        <dbReference type="ARBA" id="ARBA00023136"/>
    </source>
</evidence>
<dbReference type="InParanoid" id="A0A165IS86"/>
<dbReference type="STRING" id="1353952.A0A165IS86"/>
<comment type="subcellular location">
    <subcellularLocation>
        <location evidence="1">Membrane</location>
        <topology evidence="1">Single-pass membrane protein</topology>
    </subcellularLocation>
</comment>
<feature type="compositionally biased region" description="Polar residues" evidence="5">
    <location>
        <begin position="207"/>
        <end position="219"/>
    </location>
</feature>
<keyword evidence="4 6" id="KW-0472">Membrane</keyword>
<dbReference type="Proteomes" id="UP000076842">
    <property type="component" value="Unassembled WGS sequence"/>
</dbReference>
<name>A0A165IS86_9BASI</name>
<evidence type="ECO:0000256" key="6">
    <source>
        <dbReference type="SAM" id="Phobius"/>
    </source>
</evidence>
<evidence type="ECO:0000256" key="1">
    <source>
        <dbReference type="ARBA" id="ARBA00004167"/>
    </source>
</evidence>
<accession>A0A165IS86</accession>
<evidence type="ECO:0000313" key="9">
    <source>
        <dbReference type="Proteomes" id="UP000076842"/>
    </source>
</evidence>
<feature type="region of interest" description="Disordered" evidence="5">
    <location>
        <begin position="387"/>
        <end position="533"/>
    </location>
</feature>
<feature type="region of interest" description="Disordered" evidence="5">
    <location>
        <begin position="340"/>
        <end position="371"/>
    </location>
</feature>
<feature type="compositionally biased region" description="Low complexity" evidence="5">
    <location>
        <begin position="291"/>
        <end position="307"/>
    </location>
</feature>
<dbReference type="EMBL" id="KV423927">
    <property type="protein sequence ID" value="KZT60911.1"/>
    <property type="molecule type" value="Genomic_DNA"/>
</dbReference>
<dbReference type="PANTHER" id="PTHR15549">
    <property type="entry name" value="PAIRED IMMUNOGLOBULIN-LIKE TYPE 2 RECEPTOR"/>
    <property type="match status" value="1"/>
</dbReference>
<feature type="compositionally biased region" description="Low complexity" evidence="5">
    <location>
        <begin position="226"/>
        <end position="269"/>
    </location>
</feature>
<gene>
    <name evidence="8" type="ORF">CALCODRAFT_71571</name>
</gene>
<evidence type="ECO:0000313" key="8">
    <source>
        <dbReference type="EMBL" id="KZT60911.1"/>
    </source>
</evidence>
<proteinExistence type="predicted"/>
<keyword evidence="7" id="KW-0732">Signal</keyword>
<protein>
    <recommendedName>
        <fullName evidence="10">Mid2 domain-containing protein</fullName>
    </recommendedName>
</protein>
<feature type="compositionally biased region" description="Low complexity" evidence="5">
    <location>
        <begin position="446"/>
        <end position="455"/>
    </location>
</feature>
<keyword evidence="9" id="KW-1185">Reference proteome</keyword>
<dbReference type="Gene3D" id="1.20.5.510">
    <property type="entry name" value="Single helix bin"/>
    <property type="match status" value="1"/>
</dbReference>
<evidence type="ECO:0000256" key="2">
    <source>
        <dbReference type="ARBA" id="ARBA00022692"/>
    </source>
</evidence>
<feature type="chain" id="PRO_5012429987" description="Mid2 domain-containing protein" evidence="7">
    <location>
        <begin position="16"/>
        <end position="533"/>
    </location>
</feature>
<feature type="transmembrane region" description="Helical" evidence="6">
    <location>
        <begin position="309"/>
        <end position="332"/>
    </location>
</feature>
<feature type="compositionally biased region" description="Basic and acidic residues" evidence="5">
    <location>
        <begin position="456"/>
        <end position="481"/>
    </location>
</feature>
<organism evidence="8 9">
    <name type="scientific">Calocera cornea HHB12733</name>
    <dbReference type="NCBI Taxonomy" id="1353952"/>
    <lineage>
        <taxon>Eukaryota</taxon>
        <taxon>Fungi</taxon>
        <taxon>Dikarya</taxon>
        <taxon>Basidiomycota</taxon>
        <taxon>Agaricomycotina</taxon>
        <taxon>Dacrymycetes</taxon>
        <taxon>Dacrymycetales</taxon>
        <taxon>Dacrymycetaceae</taxon>
        <taxon>Calocera</taxon>
    </lineage>
</organism>
<feature type="compositionally biased region" description="Low complexity" evidence="5">
    <location>
        <begin position="409"/>
        <end position="422"/>
    </location>
</feature>
<dbReference type="GO" id="GO:0016020">
    <property type="term" value="C:membrane"/>
    <property type="evidence" value="ECO:0007669"/>
    <property type="project" value="UniProtKB-SubCell"/>
</dbReference>
<evidence type="ECO:0008006" key="10">
    <source>
        <dbReference type="Google" id="ProtNLM"/>
    </source>
</evidence>
<keyword evidence="3 6" id="KW-1133">Transmembrane helix</keyword>
<dbReference type="PANTHER" id="PTHR15549:SF34">
    <property type="entry name" value="MID2 DOMAIN-CONTAINING PROTEIN"/>
    <property type="match status" value="1"/>
</dbReference>
<dbReference type="InterPro" id="IPR051694">
    <property type="entry name" value="Immunoregulatory_rcpt-like"/>
</dbReference>
<feature type="compositionally biased region" description="Basic and acidic residues" evidence="5">
    <location>
        <begin position="340"/>
        <end position="354"/>
    </location>
</feature>
<evidence type="ECO:0000256" key="5">
    <source>
        <dbReference type="SAM" id="MobiDB-lite"/>
    </source>
</evidence>
<feature type="region of interest" description="Disordered" evidence="5">
    <location>
        <begin position="185"/>
        <end position="307"/>
    </location>
</feature>
<dbReference type="AlphaFoldDB" id="A0A165IS86"/>
<reference evidence="8 9" key="1">
    <citation type="journal article" date="2016" name="Mol. Biol. Evol.">
        <title>Comparative Genomics of Early-Diverging Mushroom-Forming Fungi Provides Insights into the Origins of Lignocellulose Decay Capabilities.</title>
        <authorList>
            <person name="Nagy L.G."/>
            <person name="Riley R."/>
            <person name="Tritt A."/>
            <person name="Adam C."/>
            <person name="Daum C."/>
            <person name="Floudas D."/>
            <person name="Sun H."/>
            <person name="Yadav J.S."/>
            <person name="Pangilinan J."/>
            <person name="Larsson K.H."/>
            <person name="Matsuura K."/>
            <person name="Barry K."/>
            <person name="Labutti K."/>
            <person name="Kuo R."/>
            <person name="Ohm R.A."/>
            <person name="Bhattacharya S.S."/>
            <person name="Shirouzu T."/>
            <person name="Yoshinaga Y."/>
            <person name="Martin F.M."/>
            <person name="Grigoriev I.V."/>
            <person name="Hibbett D.S."/>
        </authorList>
    </citation>
    <scope>NUCLEOTIDE SEQUENCE [LARGE SCALE GENOMIC DNA]</scope>
    <source>
        <strain evidence="8 9">HHB12733</strain>
    </source>
</reference>
<feature type="signal peptide" evidence="7">
    <location>
        <begin position="1"/>
        <end position="15"/>
    </location>
</feature>
<sequence length="533" mass="52458">MLLLTLLALPALADAFTFTLGAPPAQCSNLTLNWSGGTAPYELTVLPLGEISGPEIRTLLDTNTSSTSWSQPLVLPQGSTFVLVLSDATGYGTGGTSSVLTVGNGDSSCLPTTPSSSPFLFSMQPEVPGQCSSVQFSWDDGTPQGQAVISGVIPGGESFQLLAAAGGQQWTADVPQGTQIAFIVGDERGRGKGGSSDLMTVGGGSASCLNGNSPSSTQGPAAGQVSTAAPASSSSSSSSSPPSSSSGSGSGSGSDSSGSSTSSSSTLPPGSGGGTVTGSPIATGAGGSGQQGSSSGSSSSSSSSSHTGAIAGGVVGGVVALLLLLLLVFCLTRRRRRAARAREGQGEKLGRTDLLDPAPARGAAASSSGGRGRWYEQEAFVPPLTLAGAASSRGTPSSAYATEGPVSSRGRTGTATATVTGTDPSDAASPTTTGFPAGRPNTAGDAALAAAAAAADPKKRVPQGERGERRRTVNWVQHDDAGAVLPEPEPEPELEGPPPGIDIGEGAEQVTVDVPPSYEALQQGQGQGRGGPV</sequence>
<keyword evidence="2 6" id="KW-0812">Transmembrane</keyword>
<evidence type="ECO:0000256" key="3">
    <source>
        <dbReference type="ARBA" id="ARBA00022989"/>
    </source>
</evidence>
<dbReference type="GO" id="GO:0071944">
    <property type="term" value="C:cell periphery"/>
    <property type="evidence" value="ECO:0007669"/>
    <property type="project" value="UniProtKB-ARBA"/>
</dbReference>
<dbReference type="OrthoDB" id="3267813at2759"/>
<evidence type="ECO:0000256" key="7">
    <source>
        <dbReference type="SAM" id="SignalP"/>
    </source>
</evidence>